<dbReference type="PRINTS" id="PR00477">
    <property type="entry name" value="PHGLYCKINASE"/>
</dbReference>
<dbReference type="PANTHER" id="PTHR11406">
    <property type="entry name" value="PHOSPHOGLYCERATE KINASE"/>
    <property type="match status" value="1"/>
</dbReference>
<keyword evidence="6" id="KW-0067">ATP-binding</keyword>
<organism evidence="8 9">
    <name type="scientific">Candidatus Shapirobacteria bacterium CG10_big_fil_rev_8_21_14_0_10_40_9</name>
    <dbReference type="NCBI Taxonomy" id="1974888"/>
    <lineage>
        <taxon>Bacteria</taxon>
        <taxon>Candidatus Shapironibacteriota</taxon>
    </lineage>
</organism>
<dbReference type="InterPro" id="IPR036043">
    <property type="entry name" value="Phosphoglycerate_kinase_sf"/>
</dbReference>
<dbReference type="EC" id="2.7.2.3" evidence="2 7"/>
<evidence type="ECO:0000256" key="4">
    <source>
        <dbReference type="ARBA" id="ARBA00022741"/>
    </source>
</evidence>
<dbReference type="GO" id="GO:0005829">
    <property type="term" value="C:cytosol"/>
    <property type="evidence" value="ECO:0007669"/>
    <property type="project" value="TreeGrafter"/>
</dbReference>
<evidence type="ECO:0000256" key="6">
    <source>
        <dbReference type="ARBA" id="ARBA00022840"/>
    </source>
</evidence>
<dbReference type="GO" id="GO:0006096">
    <property type="term" value="P:glycolytic process"/>
    <property type="evidence" value="ECO:0007669"/>
    <property type="project" value="InterPro"/>
</dbReference>
<dbReference type="PANTHER" id="PTHR11406:SF23">
    <property type="entry name" value="PHOSPHOGLYCERATE KINASE 1, CHLOROPLASTIC-RELATED"/>
    <property type="match status" value="1"/>
</dbReference>
<gene>
    <name evidence="8" type="ORF">COU95_00025</name>
</gene>
<dbReference type="InterPro" id="IPR015824">
    <property type="entry name" value="Phosphoglycerate_kinase_N"/>
</dbReference>
<sequence length="313" mass="33894">GRQKTVITDETRIEESVPTINHLLSKKAKVIILAHLGRPEGKVVSELSLEPAARKLQELLPEVNIKFQGDEGEIILLENLRFDPGEENPSTNSGQEFTKKLASLGDFFVNNAFACSHREHASIVGLPGLLPHAAGLDLLEEVGTLSKILENPKRPVVVILGGAKEDKLETIGGLATWADYILVGGKLPVFIQQRTENIQHREKILIADLGKDGKDITLGTIEKFEEIIKKAGTIVWSGPMGQYEIKEYESGTKMIGEIVSESSGFKVIGGGDTEAALTKFGLIDKMSYISSGGGAMLEFLANGDLPGLKALRE</sequence>
<accession>A0A2M8L4R5</accession>
<evidence type="ECO:0000256" key="2">
    <source>
        <dbReference type="ARBA" id="ARBA00013061"/>
    </source>
</evidence>
<dbReference type="GO" id="GO:0006094">
    <property type="term" value="P:gluconeogenesis"/>
    <property type="evidence" value="ECO:0007669"/>
    <property type="project" value="TreeGrafter"/>
</dbReference>
<name>A0A2M8L4R5_9BACT</name>
<protein>
    <recommendedName>
        <fullName evidence="2 7">Phosphoglycerate kinase</fullName>
        <ecNumber evidence="2 7">2.7.2.3</ecNumber>
    </recommendedName>
</protein>
<comment type="catalytic activity">
    <reaction evidence="1 7">
        <text>(2R)-3-phosphoglycerate + ATP = (2R)-3-phospho-glyceroyl phosphate + ADP</text>
        <dbReference type="Rhea" id="RHEA:14801"/>
        <dbReference type="ChEBI" id="CHEBI:30616"/>
        <dbReference type="ChEBI" id="CHEBI:57604"/>
        <dbReference type="ChEBI" id="CHEBI:58272"/>
        <dbReference type="ChEBI" id="CHEBI:456216"/>
        <dbReference type="EC" id="2.7.2.3"/>
    </reaction>
</comment>
<feature type="non-terminal residue" evidence="8">
    <location>
        <position position="1"/>
    </location>
</feature>
<evidence type="ECO:0000313" key="9">
    <source>
        <dbReference type="Proteomes" id="UP000231474"/>
    </source>
</evidence>
<dbReference type="Gene3D" id="3.40.50.1260">
    <property type="entry name" value="Phosphoglycerate kinase, N-terminal domain"/>
    <property type="match status" value="3"/>
</dbReference>
<keyword evidence="3 7" id="KW-0808">Transferase</keyword>
<reference evidence="9" key="1">
    <citation type="submission" date="2017-09" db="EMBL/GenBank/DDBJ databases">
        <title>Depth-based differentiation of microbial function through sediment-hosted aquifers and enrichment of novel symbionts in the deep terrestrial subsurface.</title>
        <authorList>
            <person name="Probst A.J."/>
            <person name="Ladd B."/>
            <person name="Jarett J.K."/>
            <person name="Geller-Mcgrath D.E."/>
            <person name="Sieber C.M.K."/>
            <person name="Emerson J.B."/>
            <person name="Anantharaman K."/>
            <person name="Thomas B.C."/>
            <person name="Malmstrom R."/>
            <person name="Stieglmeier M."/>
            <person name="Klingl A."/>
            <person name="Woyke T."/>
            <person name="Ryan C.M."/>
            <person name="Banfield J.F."/>
        </authorList>
    </citation>
    <scope>NUCLEOTIDE SEQUENCE [LARGE SCALE GENOMIC DNA]</scope>
</reference>
<dbReference type="InterPro" id="IPR001576">
    <property type="entry name" value="Phosphoglycerate_kinase"/>
</dbReference>
<evidence type="ECO:0000256" key="7">
    <source>
        <dbReference type="RuleBase" id="RU000532"/>
    </source>
</evidence>
<comment type="caution">
    <text evidence="8">The sequence shown here is derived from an EMBL/GenBank/DDBJ whole genome shotgun (WGS) entry which is preliminary data.</text>
</comment>
<evidence type="ECO:0000256" key="3">
    <source>
        <dbReference type="ARBA" id="ARBA00022679"/>
    </source>
</evidence>
<dbReference type="AlphaFoldDB" id="A0A2M8L4R5"/>
<evidence type="ECO:0000256" key="1">
    <source>
        <dbReference type="ARBA" id="ARBA00000642"/>
    </source>
</evidence>
<keyword evidence="4" id="KW-0547">Nucleotide-binding</keyword>
<comment type="similarity">
    <text evidence="7">Belongs to the phosphoglycerate kinase family.</text>
</comment>
<dbReference type="Pfam" id="PF00162">
    <property type="entry name" value="PGK"/>
    <property type="match status" value="2"/>
</dbReference>
<dbReference type="GO" id="GO:0005524">
    <property type="term" value="F:ATP binding"/>
    <property type="evidence" value="ECO:0007669"/>
    <property type="project" value="UniProtKB-KW"/>
</dbReference>
<dbReference type="Proteomes" id="UP000231474">
    <property type="component" value="Unassembled WGS sequence"/>
</dbReference>
<evidence type="ECO:0000313" key="8">
    <source>
        <dbReference type="EMBL" id="PJE67867.1"/>
    </source>
</evidence>
<dbReference type="GO" id="GO:0043531">
    <property type="term" value="F:ADP binding"/>
    <property type="evidence" value="ECO:0007669"/>
    <property type="project" value="TreeGrafter"/>
</dbReference>
<dbReference type="GO" id="GO:0004618">
    <property type="term" value="F:phosphoglycerate kinase activity"/>
    <property type="evidence" value="ECO:0007669"/>
    <property type="project" value="UniProtKB-EC"/>
</dbReference>
<proteinExistence type="inferred from homology"/>
<evidence type="ECO:0000256" key="5">
    <source>
        <dbReference type="ARBA" id="ARBA00022777"/>
    </source>
</evidence>
<keyword evidence="5 7" id="KW-0418">Kinase</keyword>
<dbReference type="SUPFAM" id="SSF53748">
    <property type="entry name" value="Phosphoglycerate kinase"/>
    <property type="match status" value="1"/>
</dbReference>
<dbReference type="EMBL" id="PFEK01000001">
    <property type="protein sequence ID" value="PJE67867.1"/>
    <property type="molecule type" value="Genomic_DNA"/>
</dbReference>